<name>A0ABY5BUH9_9LACO</name>
<sequence length="301" mass="31936">MNPITASLQAPVVLDGAMGTELEKRGVKTNDALWSANALLTDPEAIYAVHASYFQAGATIAITDTYQANVAAFAKLGITHARALELIKLGVQLAQRARDDVQPNGLVAGCVGPYGAYLANGAEYTGAYKLSPAEYDDFHAEKIQTLLADGVDLLSVDTIPNFAEVQALTTMLAEQSQLVPTWISLSIKDPQTLSDGTPLATVVEWLDHAQAVSGIGINCTGFANVLPAVQLIRAHSEKPIVVYPNPGDVYDPVTKTWIAVAHSQTFADVVPEWLAAGANIIGGCCRTTPADIEQIAKLLKK</sequence>
<evidence type="ECO:0000313" key="7">
    <source>
        <dbReference type="EMBL" id="USS88620.1"/>
    </source>
</evidence>
<keyword evidence="8" id="KW-1185">Reference proteome</keyword>
<dbReference type="NCBIfam" id="NF007020">
    <property type="entry name" value="PRK09485.1"/>
    <property type="match status" value="1"/>
</dbReference>
<feature type="binding site" evidence="5">
    <location>
        <position position="284"/>
    </location>
    <ligand>
        <name>Zn(2+)</name>
        <dbReference type="ChEBI" id="CHEBI:29105"/>
    </ligand>
</feature>
<proteinExistence type="predicted"/>
<evidence type="ECO:0000313" key="8">
    <source>
        <dbReference type="Proteomes" id="UP001057025"/>
    </source>
</evidence>
<dbReference type="EMBL" id="CP097118">
    <property type="protein sequence ID" value="USS88620.1"/>
    <property type="molecule type" value="Genomic_DNA"/>
</dbReference>
<dbReference type="PANTHER" id="PTHR46015">
    <property type="entry name" value="ZGC:172121"/>
    <property type="match status" value="1"/>
</dbReference>
<dbReference type="Gene3D" id="3.20.20.330">
    <property type="entry name" value="Homocysteine-binding-like domain"/>
    <property type="match status" value="1"/>
</dbReference>
<dbReference type="InterPro" id="IPR036589">
    <property type="entry name" value="HCY_dom_sf"/>
</dbReference>
<feature type="domain" description="Hcy-binding" evidence="6">
    <location>
        <begin position="1"/>
        <end position="299"/>
    </location>
</feature>
<keyword evidence="3 5" id="KW-0479">Metal-binding</keyword>
<dbReference type="EC" id="2.1.1.10" evidence="7"/>
<dbReference type="GO" id="GO:0008168">
    <property type="term" value="F:methyltransferase activity"/>
    <property type="evidence" value="ECO:0007669"/>
    <property type="project" value="UniProtKB-KW"/>
</dbReference>
<evidence type="ECO:0000256" key="2">
    <source>
        <dbReference type="ARBA" id="ARBA00022679"/>
    </source>
</evidence>
<protein>
    <submittedName>
        <fullName evidence="7">Homocysteine S-methyltransferase</fullName>
        <ecNumber evidence="7">2.1.1.10</ecNumber>
    </submittedName>
</protein>
<dbReference type="Proteomes" id="UP001057025">
    <property type="component" value="Chromosome"/>
</dbReference>
<dbReference type="InterPro" id="IPR051486">
    <property type="entry name" value="Hcy_S-methyltransferase"/>
</dbReference>
<keyword evidence="4 5" id="KW-0862">Zinc</keyword>
<reference evidence="7" key="1">
    <citation type="submission" date="2022-05" db="EMBL/GenBank/DDBJ databases">
        <authorList>
            <person name="Oliphant S.A."/>
            <person name="Watson-Haigh N.S."/>
            <person name="Sumby K.M."/>
            <person name="Gardner J.M."/>
            <person name="Jiranek V."/>
        </authorList>
    </citation>
    <scope>NUCLEOTIDE SEQUENCE</scope>
    <source>
        <strain evidence="7">KI11_C11</strain>
    </source>
</reference>
<gene>
    <name evidence="7" type="primary">mmuM</name>
    <name evidence="7" type="ORF">M3M39_06995</name>
</gene>
<comment type="cofactor">
    <cofactor evidence="5">
        <name>Zn(2+)</name>
        <dbReference type="ChEBI" id="CHEBI:29105"/>
    </cofactor>
</comment>
<evidence type="ECO:0000256" key="4">
    <source>
        <dbReference type="ARBA" id="ARBA00022833"/>
    </source>
</evidence>
<accession>A0ABY5BUH9</accession>
<evidence type="ECO:0000256" key="5">
    <source>
        <dbReference type="PROSITE-ProRule" id="PRU00333"/>
    </source>
</evidence>
<dbReference type="PANTHER" id="PTHR46015:SF1">
    <property type="entry name" value="HOMOCYSTEINE S-METHYLTRANSFERASE-LIKE ISOFORM 1"/>
    <property type="match status" value="1"/>
</dbReference>
<dbReference type="GO" id="GO:0032259">
    <property type="term" value="P:methylation"/>
    <property type="evidence" value="ECO:0007669"/>
    <property type="project" value="UniProtKB-KW"/>
</dbReference>
<organism evidence="7 8">
    <name type="scientific">Fructilactobacillus hinvesii</name>
    <dbReference type="NCBI Taxonomy" id="2940300"/>
    <lineage>
        <taxon>Bacteria</taxon>
        <taxon>Bacillati</taxon>
        <taxon>Bacillota</taxon>
        <taxon>Bacilli</taxon>
        <taxon>Lactobacillales</taxon>
        <taxon>Lactobacillaceae</taxon>
        <taxon>Fructilactobacillus</taxon>
    </lineage>
</organism>
<keyword evidence="1 5" id="KW-0489">Methyltransferase</keyword>
<dbReference type="Pfam" id="PF02574">
    <property type="entry name" value="S-methyl_trans"/>
    <property type="match status" value="1"/>
</dbReference>
<evidence type="ECO:0000259" key="6">
    <source>
        <dbReference type="PROSITE" id="PS50970"/>
    </source>
</evidence>
<evidence type="ECO:0000256" key="1">
    <source>
        <dbReference type="ARBA" id="ARBA00022603"/>
    </source>
</evidence>
<evidence type="ECO:0000256" key="3">
    <source>
        <dbReference type="ARBA" id="ARBA00022723"/>
    </source>
</evidence>
<feature type="binding site" evidence="5">
    <location>
        <position position="219"/>
    </location>
    <ligand>
        <name>Zn(2+)</name>
        <dbReference type="ChEBI" id="CHEBI:29105"/>
    </ligand>
</feature>
<feature type="binding site" evidence="5">
    <location>
        <position position="285"/>
    </location>
    <ligand>
        <name>Zn(2+)</name>
        <dbReference type="ChEBI" id="CHEBI:29105"/>
    </ligand>
</feature>
<dbReference type="SUPFAM" id="SSF82282">
    <property type="entry name" value="Homocysteine S-methyltransferase"/>
    <property type="match status" value="1"/>
</dbReference>
<dbReference type="InterPro" id="IPR003726">
    <property type="entry name" value="HCY_dom"/>
</dbReference>
<dbReference type="PROSITE" id="PS50970">
    <property type="entry name" value="HCY"/>
    <property type="match status" value="1"/>
</dbReference>
<keyword evidence="2 5" id="KW-0808">Transferase</keyword>